<reference evidence="11 12" key="1">
    <citation type="journal article" date="2020" name="Nat. Food">
        <title>A phased Vanilla planifolia genome enables genetic improvement of flavour and production.</title>
        <authorList>
            <person name="Hasing T."/>
            <person name="Tang H."/>
            <person name="Brym M."/>
            <person name="Khazi F."/>
            <person name="Huang T."/>
            <person name="Chambers A.H."/>
        </authorList>
    </citation>
    <scope>NUCLEOTIDE SEQUENCE [LARGE SCALE GENOMIC DNA]</scope>
    <source>
        <tissue evidence="10">Leaf</tissue>
    </source>
</reference>
<proteinExistence type="predicted"/>
<evidence type="ECO:0000256" key="5">
    <source>
        <dbReference type="ARBA" id="ARBA00023242"/>
    </source>
</evidence>
<keyword evidence="3 6" id="KW-0805">Transcription regulation</keyword>
<evidence type="ECO:0000313" key="10">
    <source>
        <dbReference type="EMBL" id="KAG0502461.1"/>
    </source>
</evidence>
<protein>
    <recommendedName>
        <fullName evidence="6">Transcription repressor</fullName>
    </recommendedName>
    <alternativeName>
        <fullName evidence="6">Ovate family protein</fullName>
    </alternativeName>
</protein>
<feature type="domain" description="OVATE" evidence="8">
    <location>
        <begin position="255"/>
        <end position="314"/>
    </location>
</feature>
<evidence type="ECO:0000313" key="9">
    <source>
        <dbReference type="EMBL" id="KAG0498197.1"/>
    </source>
</evidence>
<evidence type="ECO:0000256" key="6">
    <source>
        <dbReference type="RuleBase" id="RU367028"/>
    </source>
</evidence>
<name>A0A835S1Z3_VANPL</name>
<dbReference type="InterPro" id="IPR038933">
    <property type="entry name" value="Ovate"/>
</dbReference>
<comment type="subcellular location">
    <subcellularLocation>
        <location evidence="1 6">Nucleus</location>
    </subcellularLocation>
</comment>
<evidence type="ECO:0000313" key="11">
    <source>
        <dbReference type="Proteomes" id="UP000636800"/>
    </source>
</evidence>
<comment type="caution">
    <text evidence="10">The sequence shown here is derived from an EMBL/GenBank/DDBJ whole genome shotgun (WGS) entry which is preliminary data.</text>
</comment>
<evidence type="ECO:0000256" key="2">
    <source>
        <dbReference type="ARBA" id="ARBA00022491"/>
    </source>
</evidence>
<dbReference type="Pfam" id="PF04844">
    <property type="entry name" value="Ovate"/>
    <property type="match status" value="1"/>
</dbReference>
<dbReference type="EMBL" id="JADCNM010000001">
    <property type="protein sequence ID" value="KAG0502461.1"/>
    <property type="molecule type" value="Genomic_DNA"/>
</dbReference>
<keyword evidence="2 6" id="KW-0678">Repressor</keyword>
<dbReference type="PANTHER" id="PTHR33057">
    <property type="entry name" value="TRANSCRIPTION REPRESSOR OFP7-RELATED"/>
    <property type="match status" value="1"/>
</dbReference>
<keyword evidence="11" id="KW-1185">Reference proteome</keyword>
<gene>
    <name evidence="10" type="ORF">HPP92_002533</name>
    <name evidence="9" type="ORF">HPP92_002888</name>
</gene>
<feature type="region of interest" description="Disordered" evidence="7">
    <location>
        <begin position="200"/>
        <end position="238"/>
    </location>
</feature>
<dbReference type="InterPro" id="IPR006458">
    <property type="entry name" value="Ovate_C"/>
</dbReference>
<dbReference type="OrthoDB" id="1928390at2759"/>
<comment type="function">
    <text evidence="6">Transcriptional repressor that regulates multiple aspects of plant growth and development.</text>
</comment>
<dbReference type="PROSITE" id="PS51754">
    <property type="entry name" value="OVATE"/>
    <property type="match status" value="1"/>
</dbReference>
<feature type="compositionally biased region" description="Basic residues" evidence="7">
    <location>
        <begin position="208"/>
        <end position="231"/>
    </location>
</feature>
<accession>A0A835S1Z3</accession>
<dbReference type="GO" id="GO:0005634">
    <property type="term" value="C:nucleus"/>
    <property type="evidence" value="ECO:0007669"/>
    <property type="project" value="UniProtKB-SubCell"/>
</dbReference>
<dbReference type="EMBL" id="JADCNL010000001">
    <property type="protein sequence ID" value="KAG0498197.1"/>
    <property type="molecule type" value="Genomic_DNA"/>
</dbReference>
<evidence type="ECO:0000259" key="8">
    <source>
        <dbReference type="PROSITE" id="PS51754"/>
    </source>
</evidence>
<evidence type="ECO:0000313" key="12">
    <source>
        <dbReference type="Proteomes" id="UP000639772"/>
    </source>
</evidence>
<evidence type="ECO:0000256" key="1">
    <source>
        <dbReference type="ARBA" id="ARBA00004123"/>
    </source>
</evidence>
<evidence type="ECO:0000256" key="7">
    <source>
        <dbReference type="SAM" id="MobiDB-lite"/>
    </source>
</evidence>
<evidence type="ECO:0000256" key="4">
    <source>
        <dbReference type="ARBA" id="ARBA00023163"/>
    </source>
</evidence>
<evidence type="ECO:0000256" key="3">
    <source>
        <dbReference type="ARBA" id="ARBA00023015"/>
    </source>
</evidence>
<dbReference type="PANTHER" id="PTHR33057:SF17">
    <property type="entry name" value="TRANSCRIPTION REPRESSOR OFP8"/>
    <property type="match status" value="1"/>
</dbReference>
<dbReference type="GO" id="GO:0045892">
    <property type="term" value="P:negative regulation of DNA-templated transcription"/>
    <property type="evidence" value="ECO:0007669"/>
    <property type="project" value="UniProtKB-UniRule"/>
</dbReference>
<dbReference type="AlphaFoldDB" id="A0A835S1Z3"/>
<dbReference type="Proteomes" id="UP000636800">
    <property type="component" value="Chromosome 1"/>
</dbReference>
<sequence>MMEESRGQLKNRLARIFRSPALLRSSATSSSATGASSRSLSAIASDIAHEPVFIPRRRASEADELHLAALRRSLSLDGRRTRQLGSGSGSGSCGCCTSGSHKRKDGGVKEKTKLFDAGEGQGRTCPPSSPSFHMYSHCFKVEETSTTKKKEKKKEKAKKKQRIRSRYELSITSFSDEDGSGFFSSDEAETIFCSRSFSSDSSEFYRRPSPKTKSKNNTKEKKKKKKQKKPKFCSQPQASVPFSETEQRYGDGFAVLKRSTDPYRDFRNSMVEMIVERQIFGACELERLLHCYLSLNSPENHSAILRSFADVSQVLFSY</sequence>
<keyword evidence="5 6" id="KW-0539">Nucleus</keyword>
<dbReference type="Proteomes" id="UP000639772">
    <property type="component" value="Chromosome 1"/>
</dbReference>
<organism evidence="10 12">
    <name type="scientific">Vanilla planifolia</name>
    <name type="common">Vanilla</name>
    <dbReference type="NCBI Taxonomy" id="51239"/>
    <lineage>
        <taxon>Eukaryota</taxon>
        <taxon>Viridiplantae</taxon>
        <taxon>Streptophyta</taxon>
        <taxon>Embryophyta</taxon>
        <taxon>Tracheophyta</taxon>
        <taxon>Spermatophyta</taxon>
        <taxon>Magnoliopsida</taxon>
        <taxon>Liliopsida</taxon>
        <taxon>Asparagales</taxon>
        <taxon>Orchidaceae</taxon>
        <taxon>Vanilloideae</taxon>
        <taxon>Vanilleae</taxon>
        <taxon>Vanilla</taxon>
    </lineage>
</organism>
<dbReference type="NCBIfam" id="TIGR01568">
    <property type="entry name" value="A_thal_3678"/>
    <property type="match status" value="1"/>
</dbReference>
<keyword evidence="4 6" id="KW-0804">Transcription</keyword>